<accession>A0A7W7WZH9</accession>
<organism evidence="2 3">
    <name type="scientific">Saccharothrix violaceirubra</name>
    <dbReference type="NCBI Taxonomy" id="413306"/>
    <lineage>
        <taxon>Bacteria</taxon>
        <taxon>Bacillati</taxon>
        <taxon>Actinomycetota</taxon>
        <taxon>Actinomycetes</taxon>
        <taxon>Pseudonocardiales</taxon>
        <taxon>Pseudonocardiaceae</taxon>
        <taxon>Saccharothrix</taxon>
    </lineage>
</organism>
<dbReference type="Pfam" id="PF08044">
    <property type="entry name" value="DUF1707"/>
    <property type="match status" value="1"/>
</dbReference>
<evidence type="ECO:0000259" key="1">
    <source>
        <dbReference type="Pfam" id="PF08044"/>
    </source>
</evidence>
<protein>
    <recommendedName>
        <fullName evidence="1">DUF1707 domain-containing protein</fullName>
    </recommendedName>
</protein>
<feature type="domain" description="DUF1707" evidence="1">
    <location>
        <begin position="7"/>
        <end position="59"/>
    </location>
</feature>
<sequence length="193" mass="20967">MTNPRDLRVSDAEREHVVGVLQKAIGRGLLTLDEFTERTDTALAAKTRGQLNAVLLDLPGVTHDSRAVSEPGSPEVFGERTELTSRMSSVRRKGEWVVPPRLVVRSHMGSTDLDFRDAKIPHAVVDVELDVTAGSVRIVVPEGSTVNAHGIEISAGSLKDRVGFGEGGRPHFVVHGAVRMGSVEIKRKKCSRF</sequence>
<evidence type="ECO:0000313" key="3">
    <source>
        <dbReference type="Proteomes" id="UP000542674"/>
    </source>
</evidence>
<dbReference type="Proteomes" id="UP000542674">
    <property type="component" value="Unassembled WGS sequence"/>
</dbReference>
<name>A0A7W7WZH9_9PSEU</name>
<gene>
    <name evidence="2" type="ORF">F4559_006691</name>
</gene>
<proteinExistence type="predicted"/>
<dbReference type="RefSeq" id="WP_184675005.1">
    <property type="nucleotide sequence ID" value="NZ_BAABAI010000021.1"/>
</dbReference>
<dbReference type="InterPro" id="IPR012551">
    <property type="entry name" value="DUF1707_SHOCT-like"/>
</dbReference>
<dbReference type="AlphaFoldDB" id="A0A7W7WZH9"/>
<comment type="caution">
    <text evidence="2">The sequence shown here is derived from an EMBL/GenBank/DDBJ whole genome shotgun (WGS) entry which is preliminary data.</text>
</comment>
<dbReference type="PANTHER" id="PTHR40763:SF5">
    <property type="entry name" value="MEMBRANE PROTEIN"/>
    <property type="match status" value="1"/>
</dbReference>
<evidence type="ECO:0000313" key="2">
    <source>
        <dbReference type="EMBL" id="MBB4969332.1"/>
    </source>
</evidence>
<reference evidence="2 3" key="1">
    <citation type="submission" date="2020-08" db="EMBL/GenBank/DDBJ databases">
        <title>Sequencing the genomes of 1000 actinobacteria strains.</title>
        <authorList>
            <person name="Klenk H.-P."/>
        </authorList>
    </citation>
    <scope>NUCLEOTIDE SEQUENCE [LARGE SCALE GENOMIC DNA]</scope>
    <source>
        <strain evidence="2 3">DSM 45084</strain>
    </source>
</reference>
<dbReference type="PANTHER" id="PTHR40763">
    <property type="entry name" value="MEMBRANE PROTEIN-RELATED"/>
    <property type="match status" value="1"/>
</dbReference>
<keyword evidence="3" id="KW-1185">Reference proteome</keyword>
<dbReference type="EMBL" id="JACHJS010000001">
    <property type="protein sequence ID" value="MBB4969332.1"/>
    <property type="molecule type" value="Genomic_DNA"/>
</dbReference>